<accession>A0A7D6B9T7</accession>
<evidence type="ECO:0000313" key="4">
    <source>
        <dbReference type="Proteomes" id="UP000510821"/>
    </source>
</evidence>
<organism evidence="2 4">
    <name type="scientific">Fermentimicrarchaeum limneticum</name>
    <dbReference type="NCBI Taxonomy" id="2795018"/>
    <lineage>
        <taxon>Archaea</taxon>
        <taxon>Candidatus Micrarchaeota</taxon>
        <taxon>Candidatus Fermentimicrarchaeales</taxon>
        <taxon>Candidatus Fermentimicrarchaeaceae</taxon>
        <taxon>Candidatus Fermentimicrarchaeum</taxon>
    </lineage>
</organism>
<name>A0A7D6B9T7_FERL1</name>
<evidence type="ECO:0000313" key="2">
    <source>
        <dbReference type="EMBL" id="QLJ52557.1"/>
    </source>
</evidence>
<dbReference type="KEGG" id="flt:Sv326_0382"/>
<dbReference type="EMBL" id="CP058998">
    <property type="protein sequence ID" value="QLJ52557.1"/>
    <property type="molecule type" value="Genomic_DNA"/>
</dbReference>
<evidence type="ECO:0000313" key="1">
    <source>
        <dbReference type="EMBL" id="QLJ52520.1"/>
    </source>
</evidence>
<dbReference type="Proteomes" id="UP000510821">
    <property type="component" value="Chromosome"/>
</dbReference>
<proteinExistence type="predicted"/>
<dbReference type="EMBL" id="CP058998">
    <property type="protein sequence ID" value="QLJ52594.1"/>
    <property type="molecule type" value="Genomic_DNA"/>
</dbReference>
<evidence type="ECO:0000313" key="3">
    <source>
        <dbReference type="EMBL" id="QLJ52594.1"/>
    </source>
</evidence>
<gene>
    <name evidence="1" type="ORF">Sv326_0345</name>
    <name evidence="2" type="ORF">Sv326_0382</name>
    <name evidence="3" type="ORF">Sv326_0419</name>
</gene>
<dbReference type="EMBL" id="CP058998">
    <property type="protein sequence ID" value="QLJ52520.1"/>
    <property type="molecule type" value="Genomic_DNA"/>
</dbReference>
<dbReference type="AlphaFoldDB" id="A0A7D6B9T7"/>
<dbReference type="KEGG" id="flt:Sv326_0345"/>
<protein>
    <submittedName>
        <fullName evidence="2">Uncharacterized protein</fullName>
    </submittedName>
</protein>
<reference evidence="4" key="2">
    <citation type="submission" date="2020-07" db="EMBL/GenBank/DDBJ databases">
        <title>Metabolic diversity and evolutionary history of the archaeal phylum ###Micrarchaeota### uncovered from a freshwater lake metagenome.</title>
        <authorList>
            <person name="Kadnikov V.V."/>
            <person name="Savvichev A.S."/>
            <person name="Mardanov A.V."/>
            <person name="Beletsky A.V."/>
            <person name="Chupakov A.V."/>
            <person name="Kokryatskaya N.M."/>
            <person name="Pimenov N.V."/>
            <person name="Ravin N.V."/>
        </authorList>
    </citation>
    <scope>NUCLEOTIDE SEQUENCE [LARGE SCALE GENOMIC DNA]</scope>
</reference>
<reference evidence="2" key="1">
    <citation type="journal article" date="2020" name="Appl. Environ. Microbiol.">
        <title>Metabolic Diversity and Evolutionary History of the Archaeal Phylum 'Candidatus Micrarchaeota' Uncovered from a Freshwater Lake Metagenome.</title>
        <authorList>
            <person name="Kadnikov V.V."/>
            <person name="Savvichev A.S."/>
            <person name="Mardanov A.V."/>
            <person name="Beletsky A.V."/>
            <person name="Chupakov A.V."/>
            <person name="Kokryatskaya N.M."/>
            <person name="Pimenov N.V."/>
            <person name="Ravin N.V."/>
        </authorList>
    </citation>
    <scope>NUCLEOTIDE SEQUENCE</scope>
    <source>
        <strain evidence="2">Sv326</strain>
    </source>
</reference>
<dbReference type="KEGG" id="flt:Sv326_0419"/>
<sequence>MADRQLAGFVSRFKERYRRSLRMRRLVFELNRLVKIQKGRKLMDKELESKWYLWQKLEDELS</sequence>